<organism evidence="1 2">
    <name type="scientific">Coffea canephora</name>
    <name type="common">Robusta coffee</name>
    <dbReference type="NCBI Taxonomy" id="49390"/>
    <lineage>
        <taxon>Eukaryota</taxon>
        <taxon>Viridiplantae</taxon>
        <taxon>Streptophyta</taxon>
        <taxon>Embryophyta</taxon>
        <taxon>Tracheophyta</taxon>
        <taxon>Spermatophyta</taxon>
        <taxon>Magnoliopsida</taxon>
        <taxon>eudicotyledons</taxon>
        <taxon>Gunneridae</taxon>
        <taxon>Pentapetalae</taxon>
        <taxon>asterids</taxon>
        <taxon>lamiids</taxon>
        <taxon>Gentianales</taxon>
        <taxon>Rubiaceae</taxon>
        <taxon>Ixoroideae</taxon>
        <taxon>Gardenieae complex</taxon>
        <taxon>Bertiereae - Coffeeae clade</taxon>
        <taxon>Coffeeae</taxon>
        <taxon>Coffea</taxon>
    </lineage>
</organism>
<dbReference type="PANTHER" id="PTHR32176:SF92">
    <property type="entry name" value="XYLOSE ISOMERASE"/>
    <property type="match status" value="1"/>
</dbReference>
<dbReference type="AlphaFoldDB" id="A0A068UZJ0"/>
<dbReference type="GO" id="GO:0047372">
    <property type="term" value="F:monoacylglycerol lipase activity"/>
    <property type="evidence" value="ECO:0007669"/>
    <property type="project" value="TreeGrafter"/>
</dbReference>
<dbReference type="PANTHER" id="PTHR32176">
    <property type="entry name" value="XYLOSE ISOMERASE"/>
    <property type="match status" value="1"/>
</dbReference>
<dbReference type="Proteomes" id="UP000295252">
    <property type="component" value="Chromosome VII"/>
</dbReference>
<dbReference type="EMBL" id="HG739160">
    <property type="protein sequence ID" value="CDP13659.1"/>
    <property type="molecule type" value="Genomic_DNA"/>
</dbReference>
<reference evidence="2" key="1">
    <citation type="journal article" date="2014" name="Science">
        <title>The coffee genome provides insight into the convergent evolution of caffeine biosynthesis.</title>
        <authorList>
            <person name="Denoeud F."/>
            <person name="Carretero-Paulet L."/>
            <person name="Dereeper A."/>
            <person name="Droc G."/>
            <person name="Guyot R."/>
            <person name="Pietrella M."/>
            <person name="Zheng C."/>
            <person name="Alberti A."/>
            <person name="Anthony F."/>
            <person name="Aprea G."/>
            <person name="Aury J.M."/>
            <person name="Bento P."/>
            <person name="Bernard M."/>
            <person name="Bocs S."/>
            <person name="Campa C."/>
            <person name="Cenci A."/>
            <person name="Combes M.C."/>
            <person name="Crouzillat D."/>
            <person name="Da Silva C."/>
            <person name="Daddiego L."/>
            <person name="De Bellis F."/>
            <person name="Dussert S."/>
            <person name="Garsmeur O."/>
            <person name="Gayraud T."/>
            <person name="Guignon V."/>
            <person name="Jahn K."/>
            <person name="Jamilloux V."/>
            <person name="Joet T."/>
            <person name="Labadie K."/>
            <person name="Lan T."/>
            <person name="Leclercq J."/>
            <person name="Lepelley M."/>
            <person name="Leroy T."/>
            <person name="Li L.T."/>
            <person name="Librado P."/>
            <person name="Lopez L."/>
            <person name="Munoz A."/>
            <person name="Noel B."/>
            <person name="Pallavicini A."/>
            <person name="Perrotta G."/>
            <person name="Poncet V."/>
            <person name="Pot D."/>
            <person name="Priyono X."/>
            <person name="Rigoreau M."/>
            <person name="Rouard M."/>
            <person name="Rozas J."/>
            <person name="Tranchant-Dubreuil C."/>
            <person name="VanBuren R."/>
            <person name="Zhang Q."/>
            <person name="Andrade A.C."/>
            <person name="Argout X."/>
            <person name="Bertrand B."/>
            <person name="de Kochko A."/>
            <person name="Graziosi G."/>
            <person name="Henry R.J."/>
            <person name="Jayarama X."/>
            <person name="Ming R."/>
            <person name="Nagai C."/>
            <person name="Rounsley S."/>
            <person name="Sankoff D."/>
            <person name="Giuliano G."/>
            <person name="Albert V.A."/>
            <person name="Wincker P."/>
            <person name="Lashermes P."/>
        </authorList>
    </citation>
    <scope>NUCLEOTIDE SEQUENCE [LARGE SCALE GENOMIC DNA]</scope>
    <source>
        <strain evidence="2">cv. DH200-94</strain>
    </source>
</reference>
<dbReference type="Gene3D" id="3.40.1090.10">
    <property type="entry name" value="Cytosolic phospholipase A2 catalytic domain"/>
    <property type="match status" value="1"/>
</dbReference>
<dbReference type="SUPFAM" id="SSF52151">
    <property type="entry name" value="FabD/lysophospholipase-like"/>
    <property type="match status" value="1"/>
</dbReference>
<dbReference type="STRING" id="49390.A0A068UZJ0"/>
<dbReference type="GO" id="GO:0004620">
    <property type="term" value="F:phospholipase activity"/>
    <property type="evidence" value="ECO:0007669"/>
    <property type="project" value="TreeGrafter"/>
</dbReference>
<dbReference type="PhylomeDB" id="A0A068UZJ0"/>
<evidence type="ECO:0000313" key="2">
    <source>
        <dbReference type="Proteomes" id="UP000295252"/>
    </source>
</evidence>
<keyword evidence="2" id="KW-1185">Reference proteome</keyword>
<name>A0A068UZJ0_COFCA</name>
<dbReference type="InterPro" id="IPR016035">
    <property type="entry name" value="Acyl_Trfase/lysoPLipase"/>
</dbReference>
<dbReference type="InParanoid" id="A0A068UZJ0"/>
<proteinExistence type="predicted"/>
<sequence length="212" mass="24074">MPTKETFGHLKIFLLSTLIKPKPKRSSCLVAQPSDICIGTSAAPTYLPGHYFWTRDGQANVQEFNLIDGDVVANPTKLGTIQVTKKVLDQNPDFFSIEAKDFGHFFLVISLGSWHRTGNIPTQAQDSILFLDVFTQASADMVDICMDTEFRQHILLWTIYLRIQDDTLIGTESWVGYCHKRKTWIEIGGEIRENLSTGEGSFKCWLRALWRS</sequence>
<evidence type="ECO:0000313" key="1">
    <source>
        <dbReference type="EMBL" id="CDP13659.1"/>
    </source>
</evidence>
<protein>
    <submittedName>
        <fullName evidence="1">Uncharacterized protein</fullName>
    </submittedName>
</protein>
<gene>
    <name evidence="1" type="ORF">GSCOC_T00038682001</name>
</gene>
<accession>A0A068UZJ0</accession>
<dbReference type="Gramene" id="CDP13659">
    <property type="protein sequence ID" value="CDP13659"/>
    <property type="gene ID" value="GSCOC_T00038682001"/>
</dbReference>